<name>A0A0B0N6E4_GOSAR</name>
<reference evidence="2" key="1">
    <citation type="submission" date="2014-09" db="EMBL/GenBank/DDBJ databases">
        <authorList>
            <person name="Mudge J."/>
            <person name="Ramaraj T."/>
            <person name="Lindquist I.E."/>
            <person name="Bharti A.K."/>
            <person name="Sundararajan A."/>
            <person name="Cameron C.T."/>
            <person name="Woodward J.E."/>
            <person name="May G.D."/>
            <person name="Brubaker C."/>
            <person name="Broadhvest J."/>
            <person name="Wilkins T.A."/>
        </authorList>
    </citation>
    <scope>NUCLEOTIDE SEQUENCE</scope>
    <source>
        <strain evidence="2">cv. AKA8401</strain>
    </source>
</reference>
<dbReference type="AlphaFoldDB" id="A0A0B0N6E4"/>
<evidence type="ECO:0000313" key="2">
    <source>
        <dbReference type="Proteomes" id="UP000032142"/>
    </source>
</evidence>
<accession>A0A0B0N6E4</accession>
<organism evidence="1 2">
    <name type="scientific">Gossypium arboreum</name>
    <name type="common">Tree cotton</name>
    <name type="synonym">Gossypium nanking</name>
    <dbReference type="NCBI Taxonomy" id="29729"/>
    <lineage>
        <taxon>Eukaryota</taxon>
        <taxon>Viridiplantae</taxon>
        <taxon>Streptophyta</taxon>
        <taxon>Embryophyta</taxon>
        <taxon>Tracheophyta</taxon>
        <taxon>Spermatophyta</taxon>
        <taxon>Magnoliopsida</taxon>
        <taxon>eudicotyledons</taxon>
        <taxon>Gunneridae</taxon>
        <taxon>Pentapetalae</taxon>
        <taxon>rosids</taxon>
        <taxon>malvids</taxon>
        <taxon>Malvales</taxon>
        <taxon>Malvaceae</taxon>
        <taxon>Malvoideae</taxon>
        <taxon>Gossypium</taxon>
    </lineage>
</organism>
<protein>
    <submittedName>
        <fullName evidence="1">Plasma serine protease inhibitor</fullName>
    </submittedName>
</protein>
<keyword evidence="2" id="KW-1185">Reference proteome</keyword>
<dbReference type="Proteomes" id="UP000032142">
    <property type="component" value="Unassembled WGS sequence"/>
</dbReference>
<evidence type="ECO:0000313" key="1">
    <source>
        <dbReference type="EMBL" id="KHG10058.1"/>
    </source>
</evidence>
<dbReference type="EMBL" id="KN393033">
    <property type="protein sequence ID" value="KHG10058.1"/>
    <property type="molecule type" value="Genomic_DNA"/>
</dbReference>
<sequence>MALTLLNLTWGKSSKPSIVEGLICNLNKSSRASLQHK</sequence>
<proteinExistence type="predicted"/>
<gene>
    <name evidence="1" type="ORF">F383_12850</name>
</gene>